<protein>
    <submittedName>
        <fullName evidence="7">Transcriptional regulatory protein DegU</fullName>
    </submittedName>
</protein>
<dbReference type="InterPro" id="IPR051015">
    <property type="entry name" value="EvgA-like"/>
</dbReference>
<evidence type="ECO:0000256" key="4">
    <source>
        <dbReference type="SAM" id="MobiDB-lite"/>
    </source>
</evidence>
<gene>
    <name evidence="7" type="primary">degU_2</name>
    <name evidence="7" type="ORF">OCH7691_02200</name>
</gene>
<evidence type="ECO:0000256" key="1">
    <source>
        <dbReference type="ARBA" id="ARBA00022553"/>
    </source>
</evidence>
<reference evidence="7 8" key="1">
    <citation type="submission" date="2017-03" db="EMBL/GenBank/DDBJ databases">
        <authorList>
            <person name="Afonso C.L."/>
            <person name="Miller P.J."/>
            <person name="Scott M.A."/>
            <person name="Spackman E."/>
            <person name="Goraichik I."/>
            <person name="Dimitrov K.M."/>
            <person name="Suarez D.L."/>
            <person name="Swayne D.E."/>
        </authorList>
    </citation>
    <scope>NUCLEOTIDE SEQUENCE [LARGE SCALE GENOMIC DNA]</scope>
    <source>
        <strain evidence="7 8">CECT 7691</strain>
    </source>
</reference>
<dbReference type="CDD" id="cd06170">
    <property type="entry name" value="LuxR_C_like"/>
    <property type="match status" value="1"/>
</dbReference>
<dbReference type="PANTHER" id="PTHR45566">
    <property type="entry name" value="HTH-TYPE TRANSCRIPTIONAL REGULATOR YHJB-RELATED"/>
    <property type="match status" value="1"/>
</dbReference>
<dbReference type="PROSITE" id="PS50043">
    <property type="entry name" value="HTH_LUXR_2"/>
    <property type="match status" value="1"/>
</dbReference>
<dbReference type="PROSITE" id="PS50110">
    <property type="entry name" value="RESPONSE_REGULATORY"/>
    <property type="match status" value="1"/>
</dbReference>
<keyword evidence="8" id="KW-1185">Reference proteome</keyword>
<dbReference type="InterPro" id="IPR001789">
    <property type="entry name" value="Sig_transdc_resp-reg_receiver"/>
</dbReference>
<dbReference type="FunCoup" id="A0A1Y5SWJ8">
    <property type="interactions" value="435"/>
</dbReference>
<organism evidence="7 8">
    <name type="scientific">Oceanibacterium hippocampi</name>
    <dbReference type="NCBI Taxonomy" id="745714"/>
    <lineage>
        <taxon>Bacteria</taxon>
        <taxon>Pseudomonadati</taxon>
        <taxon>Pseudomonadota</taxon>
        <taxon>Alphaproteobacteria</taxon>
        <taxon>Sneathiellales</taxon>
        <taxon>Sneathiellaceae</taxon>
        <taxon>Oceanibacterium</taxon>
    </lineage>
</organism>
<feature type="region of interest" description="Disordered" evidence="4">
    <location>
        <begin position="126"/>
        <end position="148"/>
    </location>
</feature>
<dbReference type="InParanoid" id="A0A1Y5SWJ8"/>
<feature type="modified residue" description="4-aspartylphosphate" evidence="3">
    <location>
        <position position="55"/>
    </location>
</feature>
<dbReference type="CDD" id="cd17535">
    <property type="entry name" value="REC_NarL-like"/>
    <property type="match status" value="1"/>
</dbReference>
<dbReference type="GO" id="GO:0003677">
    <property type="term" value="F:DNA binding"/>
    <property type="evidence" value="ECO:0007669"/>
    <property type="project" value="UniProtKB-KW"/>
</dbReference>
<name>A0A1Y5SWJ8_9PROT</name>
<dbReference type="RefSeq" id="WP_085883386.1">
    <property type="nucleotide sequence ID" value="NZ_FWFR01000001.1"/>
</dbReference>
<evidence type="ECO:0000256" key="3">
    <source>
        <dbReference type="PROSITE-ProRule" id="PRU00169"/>
    </source>
</evidence>
<evidence type="ECO:0000259" key="5">
    <source>
        <dbReference type="PROSITE" id="PS50043"/>
    </source>
</evidence>
<evidence type="ECO:0000259" key="6">
    <source>
        <dbReference type="PROSITE" id="PS50110"/>
    </source>
</evidence>
<accession>A0A1Y5SWJ8</accession>
<proteinExistence type="predicted"/>
<sequence>MKILFADDHEMVREGFRAFVEMARPELELVEADSLEGAIDAVRKLDSAPDLAILDLRMPGMNGLDGIDRFRAACPHVPLAIISAYVRRLYQQGAIERGARGFIPKSLEAPDLLAAIETILDGQTFLPPPRGRTASGERSGGAAGSSSPLDLLTAREQDVLTLLCGGSANKDIARRLELQEVTVKVHLRGVFRKLGAQNRTQAVQIARELGWQS</sequence>
<dbReference type="InterPro" id="IPR000792">
    <property type="entry name" value="Tscrpt_reg_LuxR_C"/>
</dbReference>
<dbReference type="AlphaFoldDB" id="A0A1Y5SWJ8"/>
<dbReference type="GO" id="GO:0006355">
    <property type="term" value="P:regulation of DNA-templated transcription"/>
    <property type="evidence" value="ECO:0007669"/>
    <property type="project" value="InterPro"/>
</dbReference>
<dbReference type="SMART" id="SM00448">
    <property type="entry name" value="REC"/>
    <property type="match status" value="1"/>
</dbReference>
<dbReference type="GO" id="GO:0000160">
    <property type="term" value="P:phosphorelay signal transduction system"/>
    <property type="evidence" value="ECO:0007669"/>
    <property type="project" value="InterPro"/>
</dbReference>
<dbReference type="OrthoDB" id="9805444at2"/>
<keyword evidence="1 3" id="KW-0597">Phosphoprotein</keyword>
<feature type="domain" description="Response regulatory" evidence="6">
    <location>
        <begin position="2"/>
        <end position="120"/>
    </location>
</feature>
<dbReference type="Pfam" id="PF00072">
    <property type="entry name" value="Response_reg"/>
    <property type="match status" value="1"/>
</dbReference>
<evidence type="ECO:0000313" key="8">
    <source>
        <dbReference type="Proteomes" id="UP000193200"/>
    </source>
</evidence>
<dbReference type="InterPro" id="IPR058245">
    <property type="entry name" value="NreC/VraR/RcsB-like_REC"/>
</dbReference>
<dbReference type="Pfam" id="PF00196">
    <property type="entry name" value="GerE"/>
    <property type="match status" value="1"/>
</dbReference>
<dbReference type="PANTHER" id="PTHR45566:SF2">
    <property type="entry name" value="NARL SUBFAMILY"/>
    <property type="match status" value="1"/>
</dbReference>
<dbReference type="SUPFAM" id="SSF46894">
    <property type="entry name" value="C-terminal effector domain of the bipartite response regulators"/>
    <property type="match status" value="1"/>
</dbReference>
<dbReference type="SUPFAM" id="SSF52172">
    <property type="entry name" value="CheY-like"/>
    <property type="match status" value="1"/>
</dbReference>
<dbReference type="InterPro" id="IPR011006">
    <property type="entry name" value="CheY-like_superfamily"/>
</dbReference>
<dbReference type="Gene3D" id="3.40.50.2300">
    <property type="match status" value="1"/>
</dbReference>
<keyword evidence="2" id="KW-0238">DNA-binding</keyword>
<dbReference type="EMBL" id="FWFR01000001">
    <property type="protein sequence ID" value="SLN50092.1"/>
    <property type="molecule type" value="Genomic_DNA"/>
</dbReference>
<evidence type="ECO:0000313" key="7">
    <source>
        <dbReference type="EMBL" id="SLN50092.1"/>
    </source>
</evidence>
<dbReference type="Proteomes" id="UP000193200">
    <property type="component" value="Unassembled WGS sequence"/>
</dbReference>
<dbReference type="PRINTS" id="PR00038">
    <property type="entry name" value="HTHLUXR"/>
</dbReference>
<dbReference type="InterPro" id="IPR016032">
    <property type="entry name" value="Sig_transdc_resp-reg_C-effctor"/>
</dbReference>
<dbReference type="SMART" id="SM00421">
    <property type="entry name" value="HTH_LUXR"/>
    <property type="match status" value="1"/>
</dbReference>
<evidence type="ECO:0000256" key="2">
    <source>
        <dbReference type="ARBA" id="ARBA00023125"/>
    </source>
</evidence>
<feature type="domain" description="HTH luxR-type" evidence="5">
    <location>
        <begin position="145"/>
        <end position="210"/>
    </location>
</feature>